<feature type="region of interest" description="Disordered" evidence="5">
    <location>
        <begin position="475"/>
        <end position="534"/>
    </location>
</feature>
<dbReference type="OrthoDB" id="690068at2759"/>
<evidence type="ECO:0000256" key="5">
    <source>
        <dbReference type="SAM" id="MobiDB-lite"/>
    </source>
</evidence>
<dbReference type="SMART" id="SM00353">
    <property type="entry name" value="HLH"/>
    <property type="match status" value="1"/>
</dbReference>
<dbReference type="EMBL" id="AMKT01000078">
    <property type="protein sequence ID" value="OXG13633.1"/>
    <property type="molecule type" value="Genomic_DNA"/>
</dbReference>
<organism evidence="7 8">
    <name type="scientific">Cryptococcus neoformans Tu259-1</name>
    <dbReference type="NCBI Taxonomy" id="1230072"/>
    <lineage>
        <taxon>Eukaryota</taxon>
        <taxon>Fungi</taxon>
        <taxon>Dikarya</taxon>
        <taxon>Basidiomycota</taxon>
        <taxon>Agaricomycotina</taxon>
        <taxon>Tremellomycetes</taxon>
        <taxon>Tremellales</taxon>
        <taxon>Cryptococcaceae</taxon>
        <taxon>Cryptococcus</taxon>
        <taxon>Cryptococcus neoformans species complex</taxon>
    </lineage>
</organism>
<evidence type="ECO:0000313" key="8">
    <source>
        <dbReference type="Proteomes" id="UP000199727"/>
    </source>
</evidence>
<dbReference type="InterPro" id="IPR036638">
    <property type="entry name" value="HLH_DNA-bd_sf"/>
</dbReference>
<feature type="domain" description="BHLH" evidence="6">
    <location>
        <begin position="280"/>
        <end position="366"/>
    </location>
</feature>
<name>A0A854Q6P4_CRYNE</name>
<dbReference type="GO" id="GO:0046983">
    <property type="term" value="F:protein dimerization activity"/>
    <property type="evidence" value="ECO:0007669"/>
    <property type="project" value="InterPro"/>
</dbReference>
<keyword evidence="3" id="KW-0804">Transcription</keyword>
<feature type="compositionally biased region" description="Basic and acidic residues" evidence="5">
    <location>
        <begin position="518"/>
        <end position="531"/>
    </location>
</feature>
<dbReference type="GO" id="GO:0000978">
    <property type="term" value="F:RNA polymerase II cis-regulatory region sequence-specific DNA binding"/>
    <property type="evidence" value="ECO:0007669"/>
    <property type="project" value="TreeGrafter"/>
</dbReference>
<evidence type="ECO:0000256" key="3">
    <source>
        <dbReference type="ARBA" id="ARBA00023163"/>
    </source>
</evidence>
<dbReference type="GO" id="GO:0000981">
    <property type="term" value="F:DNA-binding transcription factor activity, RNA polymerase II-specific"/>
    <property type="evidence" value="ECO:0007669"/>
    <property type="project" value="TreeGrafter"/>
</dbReference>
<dbReference type="GO" id="GO:0005634">
    <property type="term" value="C:nucleus"/>
    <property type="evidence" value="ECO:0007669"/>
    <property type="project" value="UniProtKB-SubCell"/>
</dbReference>
<feature type="region of interest" description="Disordered" evidence="5">
    <location>
        <begin position="316"/>
        <end position="350"/>
    </location>
</feature>
<evidence type="ECO:0000256" key="2">
    <source>
        <dbReference type="ARBA" id="ARBA00023015"/>
    </source>
</evidence>
<feature type="compositionally biased region" description="Low complexity" evidence="5">
    <location>
        <begin position="481"/>
        <end position="492"/>
    </location>
</feature>
<dbReference type="Gene3D" id="4.10.280.10">
    <property type="entry name" value="Helix-loop-helix DNA-binding domain"/>
    <property type="match status" value="1"/>
</dbReference>
<dbReference type="PANTHER" id="PTHR46117:SF3">
    <property type="entry name" value="FI24210P1"/>
    <property type="match status" value="1"/>
</dbReference>
<dbReference type="Proteomes" id="UP000199727">
    <property type="component" value="Unassembled WGS sequence"/>
</dbReference>
<gene>
    <name evidence="7" type="ORF">C361_05771</name>
</gene>
<dbReference type="PROSITE" id="PS50888">
    <property type="entry name" value="BHLH"/>
    <property type="match status" value="1"/>
</dbReference>
<comment type="subcellular location">
    <subcellularLocation>
        <location evidence="1">Nucleus</location>
    </subcellularLocation>
</comment>
<feature type="region of interest" description="Disordered" evidence="5">
    <location>
        <begin position="136"/>
        <end position="193"/>
    </location>
</feature>
<dbReference type="Pfam" id="PF00010">
    <property type="entry name" value="HLH"/>
    <property type="match status" value="1"/>
</dbReference>
<feature type="region of interest" description="Disordered" evidence="5">
    <location>
        <begin position="449"/>
        <end position="468"/>
    </location>
</feature>
<dbReference type="SUPFAM" id="SSF47459">
    <property type="entry name" value="HLH, helix-loop-helix DNA-binding domain"/>
    <property type="match status" value="1"/>
</dbReference>
<accession>A0A854Q6P4</accession>
<keyword evidence="2" id="KW-0805">Transcription regulation</keyword>
<dbReference type="InterPro" id="IPR051732">
    <property type="entry name" value="USF"/>
</dbReference>
<dbReference type="CDD" id="cd11387">
    <property type="entry name" value="bHLHzip_USF_MITF"/>
    <property type="match status" value="1"/>
</dbReference>
<evidence type="ECO:0000259" key="6">
    <source>
        <dbReference type="PROSITE" id="PS50888"/>
    </source>
</evidence>
<reference evidence="7 8" key="1">
    <citation type="submission" date="2017-06" db="EMBL/GenBank/DDBJ databases">
        <title>Global population genomics of the pathogenic fungus Cryptococcus neoformans var. grubii.</title>
        <authorList>
            <person name="Cuomo C."/>
            <person name="Litvintseva A."/>
            <person name="Chen Y."/>
            <person name="Young S."/>
            <person name="Zeng Q."/>
            <person name="Chapman S."/>
            <person name="Gujja S."/>
            <person name="Saif S."/>
            <person name="Birren B."/>
        </authorList>
    </citation>
    <scope>NUCLEOTIDE SEQUENCE [LARGE SCALE GENOMIC DNA]</scope>
    <source>
        <strain evidence="7 8">Tu259-1</strain>
    </source>
</reference>
<dbReference type="InterPro" id="IPR011598">
    <property type="entry name" value="bHLH_dom"/>
</dbReference>
<protein>
    <recommendedName>
        <fullName evidence="6">BHLH domain-containing protein</fullName>
    </recommendedName>
</protein>
<feature type="compositionally biased region" description="Polar residues" evidence="5">
    <location>
        <begin position="449"/>
        <end position="462"/>
    </location>
</feature>
<evidence type="ECO:0000256" key="1">
    <source>
        <dbReference type="ARBA" id="ARBA00004123"/>
    </source>
</evidence>
<dbReference type="PANTHER" id="PTHR46117">
    <property type="entry name" value="FI24210P1"/>
    <property type="match status" value="1"/>
</dbReference>
<sequence length="551" mass="60117">MSTAKVEGFSIPGNSHMSSRPNIHRPFSDGSMTVDTDLLASLMSGGSPHQSADRGQFNMAHSPFSFSQSLPVRHHSFDYSLPSPLSTSINIAGHMRNNISGGTGVNSGGVFNTVKFGNEHPEPPVSLPPAIDAIEQGSHQRSRSQSSAHSVGKAPSSRSRQARKSMTDVRPPRSSLQRGRSQGPTRPMGLGMSLDTHVEGEMTDSISPPDFGANGAFGLAIAAGRDSFNNDTSSWASGSVPSMVPGSLGSFDTDEVLVDSPITPVKPLLQLSDENYKKQRRRECHNLVEKRRREHINAKIEELGTLLPEKYNQIDEPAEEEDEDGKTTAKKKKNKRGGNTSAKSQKDAAHCKGRILSQSVSYIRDLKQITETQASRISQLEQLLMNLGVNTADENVNVNQGFPQQQPLFWLNNNGLNNFPDSDERNLQAMRPSPEPERSFSFDVVNTQPWSASHDSGGSPNPVNGMHAQENKDMFIPFQPSPTSTNSSHPPNMSDFRRASHSGSSDMEMDPLSPLGGGEERGRDKLREGAMRQDSQIELQMGMSGLFNTKF</sequence>
<proteinExistence type="predicted"/>
<keyword evidence="4" id="KW-0539">Nucleus</keyword>
<feature type="compositionally biased region" description="Polar residues" evidence="5">
    <location>
        <begin position="174"/>
        <end position="184"/>
    </location>
</feature>
<dbReference type="AlphaFoldDB" id="A0A854Q6P4"/>
<evidence type="ECO:0000313" key="7">
    <source>
        <dbReference type="EMBL" id="OXG13633.1"/>
    </source>
</evidence>
<feature type="compositionally biased region" description="Polar residues" evidence="5">
    <location>
        <begin position="12"/>
        <end position="21"/>
    </location>
</feature>
<comment type="caution">
    <text evidence="7">The sequence shown here is derived from an EMBL/GenBank/DDBJ whole genome shotgun (WGS) entry which is preliminary data.</text>
</comment>
<evidence type="ECO:0000256" key="4">
    <source>
        <dbReference type="ARBA" id="ARBA00023242"/>
    </source>
</evidence>
<feature type="region of interest" description="Disordered" evidence="5">
    <location>
        <begin position="1"/>
        <end position="25"/>
    </location>
</feature>